<evidence type="ECO:0000313" key="1">
    <source>
        <dbReference type="EMBL" id="KAK3078781.1"/>
    </source>
</evidence>
<keyword evidence="2" id="KW-1185">Reference proteome</keyword>
<gene>
    <name evidence="1" type="ORF">LTS18_006632</name>
</gene>
<dbReference type="EMBL" id="JAWDJW010001617">
    <property type="protein sequence ID" value="KAK3078781.1"/>
    <property type="molecule type" value="Genomic_DNA"/>
</dbReference>
<evidence type="ECO:0000313" key="2">
    <source>
        <dbReference type="Proteomes" id="UP001186974"/>
    </source>
</evidence>
<organism evidence="1 2">
    <name type="scientific">Coniosporium uncinatum</name>
    <dbReference type="NCBI Taxonomy" id="93489"/>
    <lineage>
        <taxon>Eukaryota</taxon>
        <taxon>Fungi</taxon>
        <taxon>Dikarya</taxon>
        <taxon>Ascomycota</taxon>
        <taxon>Pezizomycotina</taxon>
        <taxon>Dothideomycetes</taxon>
        <taxon>Dothideomycetes incertae sedis</taxon>
        <taxon>Coniosporium</taxon>
    </lineage>
</organism>
<dbReference type="Proteomes" id="UP001186974">
    <property type="component" value="Unassembled WGS sequence"/>
</dbReference>
<sequence length="455" mass="49450">MQYSAAHELQPQNHYANAPYLNGRIKSENGSERAVSPHPSDPSSRYSSTPAQSMPGYPQMASAYTNDMRYPSPSAMQVPAPLMNYGTPNPPSEHSYGQPVQQDQQSVSGGRTASTDSGPPKAFACSTCSKGFARRSDLARHERIHSGVRPHVCDYPNCGKQFIQRSALTVHQRVHTGEKPHMCERCGKPFSDSSSLARHRRIHSGKRPYKCPYADCQKTFTRRTTLTRHQNHHTGTVEEAAAATAAALASRNQAIPGRSARSDAGEYSESGSPVPTPSPNQRTMSLSPAVGMPAVPGMHHSQYTHAYGPGMVANASVPPYLRQEIHQQPSPRSSPAMNPQQFASGMTANQRPSLTSHPSNYGPPSVLEPPANPNHSQPGSNNGSPHMSAMGWQSPSHHGMGSGNSADNFVYPEPAYTNGQPMYYSNDMRRPTSTEPGAYDPRQRMNGEMWAPPVQ</sequence>
<reference evidence="1" key="1">
    <citation type="submission" date="2024-09" db="EMBL/GenBank/DDBJ databases">
        <title>Black Yeasts Isolated from many extreme environments.</title>
        <authorList>
            <person name="Coleine C."/>
            <person name="Stajich J.E."/>
            <person name="Selbmann L."/>
        </authorList>
    </citation>
    <scope>NUCLEOTIDE SEQUENCE</scope>
    <source>
        <strain evidence="1">CCFEE 5737</strain>
    </source>
</reference>
<accession>A0ACC3DPY0</accession>
<name>A0ACC3DPY0_9PEZI</name>
<protein>
    <submittedName>
        <fullName evidence="1">Uncharacterized protein</fullName>
    </submittedName>
</protein>
<comment type="caution">
    <text evidence="1">The sequence shown here is derived from an EMBL/GenBank/DDBJ whole genome shotgun (WGS) entry which is preliminary data.</text>
</comment>
<proteinExistence type="predicted"/>